<keyword evidence="3" id="KW-1185">Reference proteome</keyword>
<dbReference type="Gene3D" id="3.10.28.10">
    <property type="entry name" value="Homing endonucleases"/>
    <property type="match status" value="1"/>
</dbReference>
<sequence>MKNSYTDDQKIRICEIYSNTHRFNDALMLIEKVIGIKMGESALRTLVSRCGIKKSVTAFTKQSQLELVEIDALILDYESGSYTLSELCEKYGFKTRKSITDKVKMYGGRMRKVSESSRVHCQYDEDIFEELNEDWKAYFLGLLLTDGYVESKKGTVGLDLVDKETMRFLSEKTGKSITLCKERSNAQARHRILFTSRKMANDLKRLSVVNNKTHNLQKPKLKPSERIYLPHIIKGIIDGDGWIRKDGKEFFIVSASYTFLEWCKEVLESFGMFDLKITTMRMSKLNENWNDAYLIRTAIKHNIEILKETVYYYDIGMKIKRNRLFQQGDQRL</sequence>
<feature type="domain" description="DOD-type homing endonuclease" evidence="1">
    <location>
        <begin position="139"/>
        <end position="272"/>
    </location>
</feature>
<gene>
    <name evidence="2" type="ORF">SAMN05421578_101260</name>
</gene>
<dbReference type="EMBL" id="FTNK01000001">
    <property type="protein sequence ID" value="SIQ33291.1"/>
    <property type="molecule type" value="Genomic_DNA"/>
</dbReference>
<evidence type="ECO:0000313" key="2">
    <source>
        <dbReference type="EMBL" id="SIQ33291.1"/>
    </source>
</evidence>
<comment type="caution">
    <text evidence="2">The sequence shown here is derived from an EMBL/GenBank/DDBJ whole genome shotgun (WGS) entry which is preliminary data.</text>
</comment>
<dbReference type="Proteomes" id="UP000186666">
    <property type="component" value="Unassembled WGS sequence"/>
</dbReference>
<evidence type="ECO:0000259" key="1">
    <source>
        <dbReference type="PROSITE" id="PS50819"/>
    </source>
</evidence>
<dbReference type="SUPFAM" id="SSF55608">
    <property type="entry name" value="Homing endonucleases"/>
    <property type="match status" value="2"/>
</dbReference>
<organism evidence="2 3">
    <name type="scientific">Paenibacillus macquariensis</name>
    <dbReference type="NCBI Taxonomy" id="948756"/>
    <lineage>
        <taxon>Bacteria</taxon>
        <taxon>Bacillati</taxon>
        <taxon>Bacillota</taxon>
        <taxon>Bacilli</taxon>
        <taxon>Bacillales</taxon>
        <taxon>Paenibacillaceae</taxon>
        <taxon>Paenibacillus</taxon>
    </lineage>
</organism>
<name>A0ABY1JK78_9BACL</name>
<dbReference type="InterPro" id="IPR004042">
    <property type="entry name" value="Intein_endonuc_central"/>
</dbReference>
<accession>A0ABY1JK78</accession>
<reference evidence="2 3" key="1">
    <citation type="submission" date="2017-01" db="EMBL/GenBank/DDBJ databases">
        <authorList>
            <person name="Varghese N."/>
            <person name="Submissions S."/>
        </authorList>
    </citation>
    <scope>NUCLEOTIDE SEQUENCE [LARGE SCALE GENOMIC DNA]</scope>
    <source>
        <strain evidence="2 3">ATCC 23464</strain>
    </source>
</reference>
<evidence type="ECO:0000313" key="3">
    <source>
        <dbReference type="Proteomes" id="UP000186666"/>
    </source>
</evidence>
<dbReference type="RefSeq" id="WP_068589996.1">
    <property type="nucleotide sequence ID" value="NZ_FTNK01000001.1"/>
</dbReference>
<dbReference type="PROSITE" id="PS50819">
    <property type="entry name" value="INTEIN_ENDONUCLEASE"/>
    <property type="match status" value="1"/>
</dbReference>
<dbReference type="InterPro" id="IPR027434">
    <property type="entry name" value="Homing_endonucl"/>
</dbReference>
<protein>
    <submittedName>
        <fullName evidence="2">LAGLIDADG-like domain-containing protein</fullName>
    </submittedName>
</protein>
<proteinExistence type="predicted"/>